<evidence type="ECO:0000313" key="3">
    <source>
        <dbReference type="EMBL" id="ORY62718.1"/>
    </source>
</evidence>
<feature type="compositionally biased region" description="Polar residues" evidence="1">
    <location>
        <begin position="1517"/>
        <end position="1535"/>
    </location>
</feature>
<dbReference type="SUPFAM" id="SSF48425">
    <property type="entry name" value="Sec7 domain"/>
    <property type="match status" value="1"/>
</dbReference>
<evidence type="ECO:0000259" key="2">
    <source>
        <dbReference type="PROSITE" id="PS50190"/>
    </source>
</evidence>
<accession>A0A1Y2DTW9</accession>
<keyword evidence="4" id="KW-1185">Reference proteome</keyword>
<feature type="region of interest" description="Disordered" evidence="1">
    <location>
        <begin position="590"/>
        <end position="868"/>
    </location>
</feature>
<dbReference type="Gene3D" id="1.10.1000.11">
    <property type="entry name" value="Arf Nucleotide-binding Site Opener,domain 2"/>
    <property type="match status" value="1"/>
</dbReference>
<organism evidence="3 4">
    <name type="scientific">Leucosporidium creatinivorum</name>
    <dbReference type="NCBI Taxonomy" id="106004"/>
    <lineage>
        <taxon>Eukaryota</taxon>
        <taxon>Fungi</taxon>
        <taxon>Dikarya</taxon>
        <taxon>Basidiomycota</taxon>
        <taxon>Pucciniomycotina</taxon>
        <taxon>Microbotryomycetes</taxon>
        <taxon>Leucosporidiales</taxon>
        <taxon>Leucosporidium</taxon>
    </lineage>
</organism>
<feature type="region of interest" description="Disordered" evidence="1">
    <location>
        <begin position="275"/>
        <end position="437"/>
    </location>
</feature>
<dbReference type="PROSITE" id="PS50190">
    <property type="entry name" value="SEC7"/>
    <property type="match status" value="1"/>
</dbReference>
<dbReference type="STRING" id="106004.A0A1Y2DTW9"/>
<dbReference type="Gene3D" id="1.10.220.20">
    <property type="match status" value="1"/>
</dbReference>
<dbReference type="GO" id="GO:0005085">
    <property type="term" value="F:guanyl-nucleotide exchange factor activity"/>
    <property type="evidence" value="ECO:0007669"/>
    <property type="project" value="InterPro"/>
</dbReference>
<feature type="compositionally biased region" description="Polar residues" evidence="1">
    <location>
        <begin position="56"/>
        <end position="72"/>
    </location>
</feature>
<dbReference type="EMBL" id="MCGR01000070">
    <property type="protein sequence ID" value="ORY62718.1"/>
    <property type="molecule type" value="Genomic_DNA"/>
</dbReference>
<dbReference type="SUPFAM" id="SSF50729">
    <property type="entry name" value="PH domain-like"/>
    <property type="match status" value="1"/>
</dbReference>
<feature type="compositionally biased region" description="Polar residues" evidence="1">
    <location>
        <begin position="401"/>
        <end position="417"/>
    </location>
</feature>
<dbReference type="Gene3D" id="2.30.29.30">
    <property type="entry name" value="Pleckstrin-homology domain (PH domain)/Phosphotyrosine-binding domain (PTB)"/>
    <property type="match status" value="1"/>
</dbReference>
<dbReference type="PANTHER" id="PTHR10663">
    <property type="entry name" value="GUANYL-NUCLEOTIDE EXCHANGE FACTOR"/>
    <property type="match status" value="1"/>
</dbReference>
<feature type="compositionally biased region" description="Low complexity" evidence="1">
    <location>
        <begin position="703"/>
        <end position="715"/>
    </location>
</feature>
<feature type="region of interest" description="Disordered" evidence="1">
    <location>
        <begin position="1356"/>
        <end position="1399"/>
    </location>
</feature>
<dbReference type="SMART" id="SM00222">
    <property type="entry name" value="Sec7"/>
    <property type="match status" value="1"/>
</dbReference>
<dbReference type="InterPro" id="IPR035999">
    <property type="entry name" value="Sec7_dom_sf"/>
</dbReference>
<dbReference type="OrthoDB" id="430364at2759"/>
<dbReference type="InterPro" id="IPR023394">
    <property type="entry name" value="Sec7_C_sf"/>
</dbReference>
<feature type="region of interest" description="Disordered" evidence="1">
    <location>
        <begin position="1503"/>
        <end position="1535"/>
    </location>
</feature>
<gene>
    <name evidence="3" type="ORF">BCR35DRAFT_334861</name>
</gene>
<feature type="compositionally biased region" description="Pro residues" evidence="1">
    <location>
        <begin position="1358"/>
        <end position="1373"/>
    </location>
</feature>
<dbReference type="InParanoid" id="A0A1Y2DTW9"/>
<feature type="compositionally biased region" description="Acidic residues" evidence="1">
    <location>
        <begin position="376"/>
        <end position="392"/>
    </location>
</feature>
<feature type="compositionally biased region" description="Basic and acidic residues" evidence="1">
    <location>
        <begin position="217"/>
        <end position="226"/>
    </location>
</feature>
<dbReference type="InterPro" id="IPR011993">
    <property type="entry name" value="PH-like_dom_sf"/>
</dbReference>
<feature type="region of interest" description="Disordered" evidence="1">
    <location>
        <begin position="1"/>
        <end position="75"/>
    </location>
</feature>
<proteinExistence type="predicted"/>
<feature type="compositionally biased region" description="Polar residues" evidence="1">
    <location>
        <begin position="833"/>
        <end position="842"/>
    </location>
</feature>
<feature type="compositionally biased region" description="Polar residues" evidence="1">
    <location>
        <begin position="723"/>
        <end position="734"/>
    </location>
</feature>
<sequence>MLRRAASNRESPSRSGSPSSRNGSPSLAPPSPELARSPSPAQQRTPSPSHRHTSSEDTTLFLNASPGSTSLERTASLLARSTALAKLTGAAPPTPPPSFYSPPLGQGGFAPAQPLPSLEELRERARAKAAAGGGSPTPDGASTLRRNHTVTGVGGAARSPPVGLGMSVGDTNVASSVQDEDKPILDRAEARVNLMRKLSSRRLESPAPSECPSTSPSRERERERGEAGVVGRRDKARPRSGSMGALDWRLGAREGEEEVPAVPSLPFVAAASKAPSALPPLDIPSPLDTSFPSDAELASATPVDGARSATSMSVRSSGVWRAERDRESWAARQGGGDKAWEFEDSPAEEGDEDEEEVIRRSQAGLPPALGKIVDGAPEDEETKVEDEEEDGWEMVTPRPPQDTTATSGRFHTRTPTPKESPLRVNDQGEEPQEPDQAFVFDPRAAAARAAAAAAAANSHRALAAANYPLAGAGGVPIVLRRGSIPEHVRPSSTSRQPQPLVAHGVSAIATSSLGLPAPAAHRQPPAPSFGIRAVEETEGDIRRRGSSASSSVAFVDARRGQGSAGTLAGRSGSVGSDGMLGLGVGLRADSGSVTPLSEREEASGGLGKANKDDEMETVKERAWGEGLREQRLSAKVERKREAGLARSREGAFPPPDEGYQFPSPTLGSPKDSTDEGSPSTSPTQEAQGLFDKLGSNRSRARTSPFLPSASSPFLPTYMPLSLPTGQSPILTSPILNREPLSPTTLQPDAPHHQLGGPPPPAPSTGAASQPLERTASSESSKRRWFAAAMNKSKSGGSSEMQRQDSNRSTKSTLGGGGGTGQATIVEAPGTPKSVGSNYSSSTEMRRDHSNSSFESFLPVQPRHHPMPPEELPSNKILARLDSFLAPASEDTSTALDNPPRKLLLHTPVLQVVNANTVKDRHLFLFSDLLLITKPLIEDDPETGAPLPVTLDTSFVVKSVVELNHLHLLAAADPVEHREKDQKRHPLLVSFIDRFANDPKKAIGALIQRGNLSNDAQTIAHLIFKNPELNRNQVGAYFAEKDNRHILRAYIERFRFSGVRIDDALRMFLMSLRLPNSLEAAEHVLGVVAHQWTDVNGSNGFDPSLTTNLVLAVMRLSDALHSGMNGNDGIFSMPNPTLSVDDFIASFRELDPRFLVPEDLLTRIYASVRRERIEQASDNSIFSMTPDIEASMSPSRLPLCLTYRAQSEPITISIPEPDPKFSIKLHGTDLKFDPPLLSFAKSSTQTFRVTGTALGSKCMVLIKVGANAPRYRGLPLNKVFSIERAFMQHTFQVSFTNHLDVKRKYMFSTLDASVRATWLRAVRDRINTCLQAPPPPTPALQAAQAVAVQVLCDSLIPPEEAPPGTTPSAAPSPRPNTAAPKFGTPSAVAHPPRSRLGTPTRAGAGALVRSLSFSKIYAHHFKVEADLAPDIKKQGGGTGGLSAATVAGIQRRGSRDENAAMAALAASPFTKKGSEIVVTTEQNSLLPLVLSFLGAGLPAAPLPMSSQGSAFQLPPLPSTNGETYPNVSFVEKQQSV</sequence>
<evidence type="ECO:0000256" key="1">
    <source>
        <dbReference type="SAM" id="MobiDB-lite"/>
    </source>
</evidence>
<evidence type="ECO:0000313" key="4">
    <source>
        <dbReference type="Proteomes" id="UP000193467"/>
    </source>
</evidence>
<feature type="compositionally biased region" description="Acidic residues" evidence="1">
    <location>
        <begin position="342"/>
        <end position="356"/>
    </location>
</feature>
<dbReference type="Pfam" id="PF01369">
    <property type="entry name" value="Sec7"/>
    <property type="match status" value="1"/>
</dbReference>
<name>A0A1Y2DTW9_9BASI</name>
<feature type="compositionally biased region" description="Polar residues" evidence="1">
    <location>
        <begin position="675"/>
        <end position="686"/>
    </location>
</feature>
<comment type="caution">
    <text evidence="3">The sequence shown here is derived from an EMBL/GenBank/DDBJ whole genome shotgun (WGS) entry which is preliminary data.</text>
</comment>
<feature type="compositionally biased region" description="Polar residues" evidence="1">
    <location>
        <begin position="791"/>
        <end position="800"/>
    </location>
</feature>
<dbReference type="Proteomes" id="UP000193467">
    <property type="component" value="Unassembled WGS sequence"/>
</dbReference>
<feature type="compositionally biased region" description="Basic and acidic residues" evidence="1">
    <location>
        <begin position="609"/>
        <end position="649"/>
    </location>
</feature>
<reference evidence="3 4" key="1">
    <citation type="submission" date="2016-07" db="EMBL/GenBank/DDBJ databases">
        <title>Pervasive Adenine N6-methylation of Active Genes in Fungi.</title>
        <authorList>
            <consortium name="DOE Joint Genome Institute"/>
            <person name="Mondo S.J."/>
            <person name="Dannebaum R.O."/>
            <person name="Kuo R.C."/>
            <person name="Labutti K."/>
            <person name="Haridas S."/>
            <person name="Kuo A."/>
            <person name="Salamov A."/>
            <person name="Ahrendt S.R."/>
            <person name="Lipzen A."/>
            <person name="Sullivan W."/>
            <person name="Andreopoulos W.B."/>
            <person name="Clum A."/>
            <person name="Lindquist E."/>
            <person name="Daum C."/>
            <person name="Ramamoorthy G.K."/>
            <person name="Gryganskyi A."/>
            <person name="Culley D."/>
            <person name="Magnuson J.K."/>
            <person name="James T.Y."/>
            <person name="O'Malley M.A."/>
            <person name="Stajich J.E."/>
            <person name="Spatafora J.W."/>
            <person name="Visel A."/>
            <person name="Grigoriev I.V."/>
        </authorList>
    </citation>
    <scope>NUCLEOTIDE SEQUENCE [LARGE SCALE GENOMIC DNA]</scope>
    <source>
        <strain evidence="3 4">62-1032</strain>
    </source>
</reference>
<feature type="compositionally biased region" description="Low complexity" evidence="1">
    <location>
        <begin position="8"/>
        <end position="26"/>
    </location>
</feature>
<dbReference type="InterPro" id="IPR000904">
    <property type="entry name" value="Sec7_dom"/>
</dbReference>
<dbReference type="GO" id="GO:0032012">
    <property type="term" value="P:regulation of ARF protein signal transduction"/>
    <property type="evidence" value="ECO:0007669"/>
    <property type="project" value="InterPro"/>
</dbReference>
<protein>
    <recommendedName>
        <fullName evidence="2">SEC7 domain-containing protein</fullName>
    </recommendedName>
</protein>
<feature type="compositionally biased region" description="Basic and acidic residues" evidence="1">
    <location>
        <begin position="179"/>
        <end position="190"/>
    </location>
</feature>
<dbReference type="PANTHER" id="PTHR10663:SF405">
    <property type="entry name" value="ARF GUANINE NUCLEOTIDE EXCHANGE FACTOR SYT1"/>
    <property type="match status" value="1"/>
</dbReference>
<feature type="domain" description="SEC7" evidence="2">
    <location>
        <begin position="976"/>
        <end position="1170"/>
    </location>
</feature>
<feature type="region of interest" description="Disordered" evidence="1">
    <location>
        <begin position="87"/>
        <end position="247"/>
    </location>
</feature>